<comment type="caution">
    <text evidence="3">The sequence shown here is derived from an EMBL/GenBank/DDBJ whole genome shotgun (WGS) entry which is preliminary data.</text>
</comment>
<feature type="domain" description="DUF6449" evidence="2">
    <location>
        <begin position="428"/>
        <end position="580"/>
    </location>
</feature>
<dbReference type="RefSeq" id="WP_249312746.1">
    <property type="nucleotide sequence ID" value="NZ_JACRSU010000003.1"/>
</dbReference>
<evidence type="ECO:0000313" key="3">
    <source>
        <dbReference type="EMBL" id="MBC8540951.1"/>
    </source>
</evidence>
<accession>A0A926HZK5</accession>
<feature type="transmembrane region" description="Helical" evidence="1">
    <location>
        <begin position="233"/>
        <end position="252"/>
    </location>
</feature>
<feature type="transmembrane region" description="Helical" evidence="1">
    <location>
        <begin position="328"/>
        <end position="345"/>
    </location>
</feature>
<feature type="transmembrane region" description="Helical" evidence="1">
    <location>
        <begin position="295"/>
        <end position="316"/>
    </location>
</feature>
<feature type="transmembrane region" description="Helical" evidence="1">
    <location>
        <begin position="108"/>
        <end position="133"/>
    </location>
</feature>
<feature type="transmembrane region" description="Helical" evidence="1">
    <location>
        <begin position="20"/>
        <end position="41"/>
    </location>
</feature>
<keyword evidence="4" id="KW-1185">Reference proteome</keyword>
<dbReference type="InterPro" id="IPR045611">
    <property type="entry name" value="DUF6449"/>
</dbReference>
<sequence>MNLRTSCFNSAVFRSDVKRLWWVPALHTLSIFLLCLLPFYIDYHEAIGLFGGASEQYINSALFQCSPVPYIILGILTVGISVLLFSYLNSKSAVATMHAVPVKRKTLYITHIVFGLIALIVPILINGGILVIMRSNPNIAQVISMSHIGAWISTQIAYAVVGFAFSVLIGMFTGNSVAHLVFTYIFAVLPFLVEAGLKYIMYLNLYGYVMNDTNMAVAKYLYFSIDKLTEPTWFLLYMAYALVFFLIGYLIYKIRNLENSSEVVAFPKLKPIFVYGVSMCFGVAGYFYLAEIINVNNLFLALPFGLLGLVIANMLAKKSFTIKGILKPTVALVVSVSALFCLFHFDITGFEKRVPDAAKIESVSVTRRPPDSRRFVSSMNGRMVIPKDVYVPNMTKQQDIEAVLKFHSHKTVEHTEESDNTDYLYVNYQLKDGKTMIRRYIVDYDDDKDFLKPIMETEENLKDRFPVLEKSTEDLTSISIADARLSRPFNSYFMQKDTDTEIANRLIDALKADLSQVTYEEFIDEIALPTYIEINYEIPLVYEGTDILVTDLDAQRTFSDTNTYYVRPSYKNTIALLTELGFYDALPAASEYQSVEVWRTSITGDARKPDVVVTDPAQIEEIYNYVTTTQPKLKRNAYLETEFGNAITLTFQSNTQQEFTVIRSKNDVSMPQSLAKLFE</sequence>
<evidence type="ECO:0000313" key="4">
    <source>
        <dbReference type="Proteomes" id="UP000611762"/>
    </source>
</evidence>
<feature type="transmembrane region" description="Helical" evidence="1">
    <location>
        <begin position="272"/>
        <end position="289"/>
    </location>
</feature>
<feature type="transmembrane region" description="Helical" evidence="1">
    <location>
        <begin position="181"/>
        <end position="201"/>
    </location>
</feature>
<dbReference type="Proteomes" id="UP000611762">
    <property type="component" value="Unassembled WGS sequence"/>
</dbReference>
<organism evidence="3 4">
    <name type="scientific">Congzhengia minquanensis</name>
    <dbReference type="NCBI Taxonomy" id="2763657"/>
    <lineage>
        <taxon>Bacteria</taxon>
        <taxon>Bacillati</taxon>
        <taxon>Bacillota</taxon>
        <taxon>Clostridia</taxon>
        <taxon>Eubacteriales</taxon>
        <taxon>Oscillospiraceae</taxon>
        <taxon>Congzhengia</taxon>
    </lineage>
</organism>
<protein>
    <recommendedName>
        <fullName evidence="2">DUF6449 domain-containing protein</fullName>
    </recommendedName>
</protein>
<keyword evidence="1" id="KW-1133">Transmembrane helix</keyword>
<reference evidence="3" key="1">
    <citation type="submission" date="2020-08" db="EMBL/GenBank/DDBJ databases">
        <title>Genome public.</title>
        <authorList>
            <person name="Liu C."/>
            <person name="Sun Q."/>
        </authorList>
    </citation>
    <scope>NUCLEOTIDE SEQUENCE</scope>
    <source>
        <strain evidence="3">H8</strain>
    </source>
</reference>
<name>A0A926HZK5_9FIRM</name>
<proteinExistence type="predicted"/>
<gene>
    <name evidence="3" type="ORF">H8698_08180</name>
</gene>
<dbReference type="AlphaFoldDB" id="A0A926HZK5"/>
<feature type="transmembrane region" description="Helical" evidence="1">
    <location>
        <begin position="148"/>
        <end position="169"/>
    </location>
</feature>
<evidence type="ECO:0000256" key="1">
    <source>
        <dbReference type="SAM" id="Phobius"/>
    </source>
</evidence>
<keyword evidence="1" id="KW-0472">Membrane</keyword>
<feature type="transmembrane region" description="Helical" evidence="1">
    <location>
        <begin position="68"/>
        <end position="88"/>
    </location>
</feature>
<keyword evidence="1" id="KW-0812">Transmembrane</keyword>
<evidence type="ECO:0000259" key="2">
    <source>
        <dbReference type="Pfam" id="PF20047"/>
    </source>
</evidence>
<dbReference type="EMBL" id="JACRSU010000003">
    <property type="protein sequence ID" value="MBC8540951.1"/>
    <property type="molecule type" value="Genomic_DNA"/>
</dbReference>
<dbReference type="Pfam" id="PF20047">
    <property type="entry name" value="DUF6449"/>
    <property type="match status" value="1"/>
</dbReference>